<dbReference type="RefSeq" id="WP_012675159.1">
    <property type="nucleotide sequence ID" value="NC_012439.1"/>
</dbReference>
<dbReference type="GO" id="GO:0006270">
    <property type="term" value="P:DNA replication initiation"/>
    <property type="evidence" value="ECO:0007669"/>
    <property type="project" value="InterPro"/>
</dbReference>
<accession>C0QUY9</accession>
<comment type="similarity">
    <text evidence="1">Belongs to the initiator RepB protein family.</text>
</comment>
<dbReference type="InterPro" id="IPR000525">
    <property type="entry name" value="Initiator_Rep_WH1"/>
</dbReference>
<dbReference type="EMBL" id="CP001231">
    <property type="protein sequence ID" value="ACO04971.1"/>
    <property type="molecule type" value="Genomic_DNA"/>
</dbReference>
<protein>
    <submittedName>
        <fullName evidence="3">Putative replication initiation protein</fullName>
    </submittedName>
</protein>
<dbReference type="HOGENOM" id="CLU_527692_0_0_0"/>
<evidence type="ECO:0000313" key="3">
    <source>
        <dbReference type="EMBL" id="ACO04971.1"/>
    </source>
</evidence>
<dbReference type="AlphaFoldDB" id="C0QUY9"/>
<reference evidence="3 4" key="1">
    <citation type="journal article" date="2009" name="J. Bacteriol.">
        <title>Complete and draft genome sequences of six members of the Aquificales.</title>
        <authorList>
            <person name="Reysenbach A.L."/>
            <person name="Hamamura N."/>
            <person name="Podar M."/>
            <person name="Griffiths E."/>
            <person name="Ferreira S."/>
            <person name="Hochstein R."/>
            <person name="Heidelberg J."/>
            <person name="Johnson J."/>
            <person name="Mead D."/>
            <person name="Pohorille A."/>
            <person name="Sarmiento M."/>
            <person name="Schweighofer K."/>
            <person name="Seshadri R."/>
            <person name="Voytek M.A."/>
        </authorList>
    </citation>
    <scope>NUCLEOTIDE SEQUENCE [LARGE SCALE GENOMIC DNA]</scope>
    <source>
        <strain evidence="4">DSM 14350 / EX-H1</strain>
        <plasmid evidence="4">pPERMA01</plasmid>
    </source>
</reference>
<evidence type="ECO:0000313" key="4">
    <source>
        <dbReference type="Proteomes" id="UP000001366"/>
    </source>
</evidence>
<dbReference type="Gene3D" id="1.10.10.10">
    <property type="entry name" value="Winged helix-like DNA-binding domain superfamily/Winged helix DNA-binding domain"/>
    <property type="match status" value="2"/>
</dbReference>
<feature type="domain" description="Initiator Rep protein WH1" evidence="2">
    <location>
        <begin position="15"/>
        <end position="176"/>
    </location>
</feature>
<keyword evidence="4" id="KW-1185">Reference proteome</keyword>
<dbReference type="PaxDb" id="123214-PERMA_A0060"/>
<dbReference type="GO" id="GO:0003887">
    <property type="term" value="F:DNA-directed DNA polymerase activity"/>
    <property type="evidence" value="ECO:0007669"/>
    <property type="project" value="InterPro"/>
</dbReference>
<name>C0QUY9_PERMH</name>
<evidence type="ECO:0000256" key="1">
    <source>
        <dbReference type="ARBA" id="ARBA00038283"/>
    </source>
</evidence>
<proteinExistence type="inferred from homology"/>
<dbReference type="Pfam" id="PF01051">
    <property type="entry name" value="Rep3_N"/>
    <property type="match status" value="1"/>
</dbReference>
<dbReference type="Pfam" id="PF21205">
    <property type="entry name" value="Rep3_C"/>
    <property type="match status" value="1"/>
</dbReference>
<dbReference type="InterPro" id="IPR036388">
    <property type="entry name" value="WH-like_DNA-bd_sf"/>
</dbReference>
<keyword evidence="3" id="KW-0614">Plasmid</keyword>
<gene>
    <name evidence="3" type="ordered locus">PERMA_A0060</name>
</gene>
<organism evidence="3 4">
    <name type="scientific">Persephonella marina (strain DSM 14350 / EX-H1)</name>
    <dbReference type="NCBI Taxonomy" id="123214"/>
    <lineage>
        <taxon>Bacteria</taxon>
        <taxon>Pseudomonadati</taxon>
        <taxon>Aquificota</taxon>
        <taxon>Aquificia</taxon>
        <taxon>Aquificales</taxon>
        <taxon>Hydrogenothermaceae</taxon>
        <taxon>Persephonella</taxon>
    </lineage>
</organism>
<dbReference type="Proteomes" id="UP000001366">
    <property type="component" value="Plasmid unnamed"/>
</dbReference>
<dbReference type="KEGG" id="pmx:PERMA_A0060"/>
<sequence>MGENNREIKQFRGEIVKKDNLLNEGIHTIDTAEKYKLMLLMIAQIATQDEKPTSPEEIANRTYSFNVEDYINLKQVKDKYFMEDYVMDMAEYLRDNSAITITEFDDEGRLTRYRTIWIFEDVDFKKTTNGWKVVYKFTYSISSFLFELRNKFIAYHLKNIMPMRSKYSIRLYELLKQYEKIGERTFDIDEFREKIGTRVFVIDKKTKKKKLLSDDYKDFLDLRRRVIEKAVEEVNKYTDIEITDVEYHRKGRRIGFITFYFKPKINFDFEKIEEIKEKVEADKNEVLQQSKELPVAMEITWANIGQLRKHYKDKVEEIIRYIKELQTAKSLGNMKKGAVINTLTENEILFLLINADKDIYDDDMVVSIIKKALTNKKLKNPMGFLVDQLNINMKTAKFKELTLTAKKIDEELFKKKLEDMFIEGKPAIEFMKAYWNEKVKGKVSKEIAKLLREPLANAIYDELESVVYIPAPDEVYKDWLDTNFLEDIRQFLRDRFDVSDVVVEIVDFDEVKKNSN</sequence>
<dbReference type="InterPro" id="IPR036390">
    <property type="entry name" value="WH_DNA-bd_sf"/>
</dbReference>
<dbReference type="SUPFAM" id="SSF46785">
    <property type="entry name" value="Winged helix' DNA-binding domain"/>
    <property type="match status" value="2"/>
</dbReference>
<evidence type="ECO:0000259" key="2">
    <source>
        <dbReference type="Pfam" id="PF01051"/>
    </source>
</evidence>
<geneLocation type="plasmid" evidence="4">
    <name>pPERMA01</name>
</geneLocation>
<dbReference type="eggNOG" id="COG5527">
    <property type="taxonomic scope" value="Bacteria"/>
</dbReference>